<reference evidence="2 4" key="1">
    <citation type="submission" date="2008-03" db="EMBL/GenBank/DDBJ databases">
        <title>Annotation of Ixodes scapularis.</title>
        <authorList>
            <consortium name="Ixodes scapularis Genome Project Consortium"/>
            <person name="Caler E."/>
            <person name="Hannick L.I."/>
            <person name="Bidwell S."/>
            <person name="Joardar V."/>
            <person name="Thiagarajan M."/>
            <person name="Amedeo P."/>
            <person name="Galinsky K.J."/>
            <person name="Schobel S."/>
            <person name="Inman J."/>
            <person name="Hostetler J."/>
            <person name="Miller J."/>
            <person name="Hammond M."/>
            <person name="Megy K."/>
            <person name="Lawson D."/>
            <person name="Kodira C."/>
            <person name="Sutton G."/>
            <person name="Meyer J."/>
            <person name="Hill C.A."/>
            <person name="Birren B."/>
            <person name="Nene V."/>
            <person name="Collins F."/>
            <person name="Alarcon-Chaidez F."/>
            <person name="Wikel S."/>
            <person name="Strausberg R."/>
        </authorList>
    </citation>
    <scope>NUCLEOTIDE SEQUENCE [LARGE SCALE GENOMIC DNA]</scope>
    <source>
        <strain evidence="4">Wikel</strain>
        <strain evidence="2">Wikel colony</strain>
    </source>
</reference>
<dbReference type="EMBL" id="ABJB010553621">
    <property type="status" value="NOT_ANNOTATED_CDS"/>
    <property type="molecule type" value="Genomic_DNA"/>
</dbReference>
<name>B7PY29_IXOSC</name>
<dbReference type="VEuPathDB" id="VectorBase:ISCW009174"/>
<evidence type="ECO:0000313" key="2">
    <source>
        <dbReference type="EMBL" id="EEC11501.1"/>
    </source>
</evidence>
<evidence type="ECO:0000313" key="4">
    <source>
        <dbReference type="Proteomes" id="UP000001555"/>
    </source>
</evidence>
<organism>
    <name type="scientific">Ixodes scapularis</name>
    <name type="common">Black-legged tick</name>
    <name type="synonym">Deer tick</name>
    <dbReference type="NCBI Taxonomy" id="6945"/>
    <lineage>
        <taxon>Eukaryota</taxon>
        <taxon>Metazoa</taxon>
        <taxon>Ecdysozoa</taxon>
        <taxon>Arthropoda</taxon>
        <taxon>Chelicerata</taxon>
        <taxon>Arachnida</taxon>
        <taxon>Acari</taxon>
        <taxon>Parasitiformes</taxon>
        <taxon>Ixodida</taxon>
        <taxon>Ixodoidea</taxon>
        <taxon>Ixodidae</taxon>
        <taxon>Ixodinae</taxon>
        <taxon>Ixodes</taxon>
    </lineage>
</organism>
<feature type="compositionally biased region" description="Basic residues" evidence="1">
    <location>
        <begin position="55"/>
        <end position="73"/>
    </location>
</feature>
<accession>B7PY29</accession>
<dbReference type="Proteomes" id="UP000001555">
    <property type="component" value="Unassembled WGS sequence"/>
</dbReference>
<reference evidence="3" key="2">
    <citation type="submission" date="2020-05" db="UniProtKB">
        <authorList>
            <consortium name="EnsemblMetazoa"/>
        </authorList>
    </citation>
    <scope>IDENTIFICATION</scope>
    <source>
        <strain evidence="3">wikel</strain>
    </source>
</reference>
<feature type="non-terminal residue" evidence="2">
    <location>
        <position position="1"/>
    </location>
</feature>
<feature type="region of interest" description="Disordered" evidence="1">
    <location>
        <begin position="1"/>
        <end position="73"/>
    </location>
</feature>
<keyword evidence="4" id="KW-1185">Reference proteome</keyword>
<dbReference type="EnsemblMetazoa" id="ISCW009174-RA">
    <property type="protein sequence ID" value="ISCW009174-PA"/>
    <property type="gene ID" value="ISCW009174"/>
</dbReference>
<evidence type="ECO:0000256" key="1">
    <source>
        <dbReference type="SAM" id="MobiDB-lite"/>
    </source>
</evidence>
<dbReference type="HOGENOM" id="CLU_2711982_0_0_1"/>
<proteinExistence type="predicted"/>
<protein>
    <submittedName>
        <fullName evidence="2 3">Uncharacterized protein</fullName>
    </submittedName>
</protein>
<dbReference type="InParanoid" id="B7PY29"/>
<dbReference type="PaxDb" id="6945-B7PY29"/>
<dbReference type="AlphaFoldDB" id="B7PY29"/>
<sequence>AASAPPRGRPPNRGDHPPAARHNRAQRIGRAEPFDACAVTRARRTPRRPLDARSPRNRGRRTARAGRRVQARA</sequence>
<feature type="non-terminal residue" evidence="2">
    <location>
        <position position="73"/>
    </location>
</feature>
<dbReference type="EMBL" id="DS817659">
    <property type="protein sequence ID" value="EEC11501.1"/>
    <property type="molecule type" value="Genomic_DNA"/>
</dbReference>
<gene>
    <name evidence="2" type="ORF">IscW_ISCW009174</name>
</gene>
<evidence type="ECO:0000313" key="3">
    <source>
        <dbReference type="EnsemblMetazoa" id="ISCW009174-PA"/>
    </source>
</evidence>